<dbReference type="Proteomes" id="UP000016568">
    <property type="component" value="Unassembled WGS sequence"/>
</dbReference>
<evidence type="ECO:0000259" key="8">
    <source>
        <dbReference type="Pfam" id="PF04116"/>
    </source>
</evidence>
<evidence type="ECO:0000256" key="7">
    <source>
        <dbReference type="SAM" id="Phobius"/>
    </source>
</evidence>
<dbReference type="InterPro" id="IPR051689">
    <property type="entry name" value="Sterol_desaturase/TMEM195"/>
</dbReference>
<feature type="transmembrane region" description="Helical" evidence="7">
    <location>
        <begin position="53"/>
        <end position="76"/>
    </location>
</feature>
<comment type="caution">
    <text evidence="9">The sequence shown here is derived from an EMBL/GenBank/DDBJ whole genome shotgun (WGS) entry which is preliminary data.</text>
</comment>
<dbReference type="PANTHER" id="PTHR21624:SF1">
    <property type="entry name" value="ALKYLGLYCEROL MONOOXYGENASE"/>
    <property type="match status" value="1"/>
</dbReference>
<dbReference type="Pfam" id="PF04116">
    <property type="entry name" value="FA_hydroxylase"/>
    <property type="match status" value="1"/>
</dbReference>
<feature type="transmembrane region" description="Helical" evidence="7">
    <location>
        <begin position="88"/>
        <end position="105"/>
    </location>
</feature>
<dbReference type="eggNOG" id="COG3000">
    <property type="taxonomic scope" value="Bacteria"/>
</dbReference>
<evidence type="ECO:0000256" key="3">
    <source>
        <dbReference type="ARBA" id="ARBA00022989"/>
    </source>
</evidence>
<keyword evidence="3 7" id="KW-1133">Transmembrane helix</keyword>
<feature type="transmembrane region" description="Helical" evidence="7">
    <location>
        <begin position="145"/>
        <end position="171"/>
    </location>
</feature>
<proteinExistence type="predicted"/>
<feature type="domain" description="Fatty acid hydroxylase" evidence="8">
    <location>
        <begin position="93"/>
        <end position="225"/>
    </location>
</feature>
<evidence type="ECO:0000256" key="6">
    <source>
        <dbReference type="ARBA" id="ARBA00023136"/>
    </source>
</evidence>
<keyword evidence="2 7" id="KW-0812">Transmembrane</keyword>
<dbReference type="AlphaFoldDB" id="U2ZV32"/>
<name>U2ZV32_9SPHN</name>
<comment type="subcellular location">
    <subcellularLocation>
        <location evidence="1">Endomembrane system</location>
        <topology evidence="1">Multi-pass membrane protein</topology>
    </subcellularLocation>
</comment>
<dbReference type="KEGG" id="ntd:EGO55_12020"/>
<dbReference type="GO" id="GO:0008610">
    <property type="term" value="P:lipid biosynthetic process"/>
    <property type="evidence" value="ECO:0007669"/>
    <property type="project" value="InterPro"/>
</dbReference>
<evidence type="ECO:0000313" key="9">
    <source>
        <dbReference type="EMBL" id="GAD49239.1"/>
    </source>
</evidence>
<accession>U2ZV32</accession>
<sequence>MDQAFIDQLTRWIEIYGYGGAVMLLFVLCAEMLMRRQEGKSLWSAEGLSSIPLFALGPLLEGIFINAALIAGLTFFYNLSPLRIPVDWWTLPIYFLVAEFAYYWYHRVGHEVRLFWADHSIHHSAQTFDFTVNLRHVPFQAIYRLIIWAPIVMLGFNPLVLVLMTITAPAFQTFCHTTRIGRLAPWFEWLFVTPNNHGVHHASNPLYIDKNYGGLTMIWDHVFGTYQRMEDDVPAVFGITHPLESNNPIKVMMHEFVPLFRDFRAAPTIGQKFGVLFGRPGQTFALPRPVAAGHELAVEPAE</sequence>
<gene>
    <name evidence="9" type="ORF">NT2_05_01590</name>
</gene>
<dbReference type="GO" id="GO:0012505">
    <property type="term" value="C:endomembrane system"/>
    <property type="evidence" value="ECO:0007669"/>
    <property type="project" value="UniProtKB-SubCell"/>
</dbReference>
<dbReference type="EMBL" id="BASZ01000005">
    <property type="protein sequence ID" value="GAD49239.1"/>
    <property type="molecule type" value="Genomic_DNA"/>
</dbReference>
<dbReference type="OrthoDB" id="9770329at2"/>
<dbReference type="RefSeq" id="WP_021690145.1">
    <property type="nucleotide sequence ID" value="NZ_BASZ01000005.1"/>
</dbReference>
<dbReference type="GO" id="GO:0050479">
    <property type="term" value="F:glyceryl-ether monooxygenase activity"/>
    <property type="evidence" value="ECO:0007669"/>
    <property type="project" value="TreeGrafter"/>
</dbReference>
<keyword evidence="5" id="KW-0443">Lipid metabolism</keyword>
<dbReference type="GO" id="GO:0006643">
    <property type="term" value="P:membrane lipid metabolic process"/>
    <property type="evidence" value="ECO:0007669"/>
    <property type="project" value="TreeGrafter"/>
</dbReference>
<dbReference type="GO" id="GO:0005506">
    <property type="term" value="F:iron ion binding"/>
    <property type="evidence" value="ECO:0007669"/>
    <property type="project" value="InterPro"/>
</dbReference>
<evidence type="ECO:0000256" key="1">
    <source>
        <dbReference type="ARBA" id="ARBA00004127"/>
    </source>
</evidence>
<evidence type="ECO:0000313" key="10">
    <source>
        <dbReference type="Proteomes" id="UP000016568"/>
    </source>
</evidence>
<dbReference type="InterPro" id="IPR006694">
    <property type="entry name" value="Fatty_acid_hydroxylase"/>
</dbReference>
<keyword evidence="4" id="KW-0560">Oxidoreductase</keyword>
<dbReference type="GO" id="GO:0016020">
    <property type="term" value="C:membrane"/>
    <property type="evidence" value="ECO:0007669"/>
    <property type="project" value="GOC"/>
</dbReference>
<evidence type="ECO:0000256" key="5">
    <source>
        <dbReference type="ARBA" id="ARBA00023098"/>
    </source>
</evidence>
<evidence type="ECO:0000256" key="2">
    <source>
        <dbReference type="ARBA" id="ARBA00022692"/>
    </source>
</evidence>
<feature type="transmembrane region" description="Helical" evidence="7">
    <location>
        <begin position="15"/>
        <end position="33"/>
    </location>
</feature>
<protein>
    <recommendedName>
        <fullName evidence="8">Fatty acid hydroxylase domain-containing protein</fullName>
    </recommendedName>
</protein>
<evidence type="ECO:0000256" key="4">
    <source>
        <dbReference type="ARBA" id="ARBA00023002"/>
    </source>
</evidence>
<keyword evidence="6 7" id="KW-0472">Membrane</keyword>
<reference evidence="9 10" key="1">
    <citation type="submission" date="2013-09" db="EMBL/GenBank/DDBJ databases">
        <title>Whole genome shotgun sequence of Novosphingobium tardaugens NBRC 16725.</title>
        <authorList>
            <person name="Isaki S."/>
            <person name="Hosoyama A."/>
            <person name="Tsuchikane K."/>
            <person name="Katsumata H."/>
            <person name="Ando Y."/>
            <person name="Yamazaki S."/>
            <person name="Fujita N."/>
        </authorList>
    </citation>
    <scope>NUCLEOTIDE SEQUENCE [LARGE SCALE GENOMIC DNA]</scope>
    <source>
        <strain evidence="9 10">NBRC 16725</strain>
    </source>
</reference>
<keyword evidence="10" id="KW-1185">Reference proteome</keyword>
<dbReference type="PANTHER" id="PTHR21624">
    <property type="entry name" value="STEROL DESATURASE-RELATED PROTEIN"/>
    <property type="match status" value="1"/>
</dbReference>
<organism evidence="9 10">
    <name type="scientific">Caenibius tardaugens NBRC 16725</name>
    <dbReference type="NCBI Taxonomy" id="1219035"/>
    <lineage>
        <taxon>Bacteria</taxon>
        <taxon>Pseudomonadati</taxon>
        <taxon>Pseudomonadota</taxon>
        <taxon>Alphaproteobacteria</taxon>
        <taxon>Sphingomonadales</taxon>
        <taxon>Erythrobacteraceae</taxon>
        <taxon>Caenibius</taxon>
    </lineage>
</organism>